<reference evidence="3" key="2">
    <citation type="submission" date="2013-07" db="EMBL/GenBank/DDBJ databases">
        <authorList>
            <consortium name="The Broad Institute Genome Sequencing Platform"/>
            <person name="Cuomo C."/>
            <person name="Litvintseva A."/>
            <person name="Chen Y."/>
            <person name="Heitman J."/>
            <person name="Sun S."/>
            <person name="Springer D."/>
            <person name="Dromer F."/>
            <person name="Young S.K."/>
            <person name="Zeng Q."/>
            <person name="Gargeya S."/>
            <person name="Fitzgerald M."/>
            <person name="Abouelleil A."/>
            <person name="Alvarado L."/>
            <person name="Berlin A.M."/>
            <person name="Chapman S.B."/>
            <person name="Dewar J."/>
            <person name="Goldberg J."/>
            <person name="Griggs A."/>
            <person name="Gujja S."/>
            <person name="Hansen M."/>
            <person name="Howarth C."/>
            <person name="Imamovic A."/>
            <person name="Larimer J."/>
            <person name="McCowan C."/>
            <person name="Murphy C."/>
            <person name="Pearson M."/>
            <person name="Priest M."/>
            <person name="Roberts A."/>
            <person name="Saif S."/>
            <person name="Shea T."/>
            <person name="Sykes S."/>
            <person name="Wortman J."/>
            <person name="Nusbaum C."/>
            <person name="Birren B."/>
        </authorList>
    </citation>
    <scope>NUCLEOTIDE SEQUENCE</scope>
    <source>
        <strain evidence="3">CBS 10737</strain>
    </source>
</reference>
<dbReference type="RefSeq" id="XP_019012648.1">
    <property type="nucleotide sequence ID" value="XM_019153908.1"/>
</dbReference>
<dbReference type="Proteomes" id="UP000094020">
    <property type="component" value="Chromosome 6"/>
</dbReference>
<gene>
    <name evidence="2" type="ORF">I206_02143</name>
    <name evidence="3" type="ORF">I206_104609</name>
</gene>
<feature type="region of interest" description="Disordered" evidence="1">
    <location>
        <begin position="1"/>
        <end position="30"/>
    </location>
</feature>
<name>A0A1B9I7I0_9TREE</name>
<dbReference type="KEGG" id="kpin:30170512"/>
<feature type="compositionally biased region" description="Low complexity" evidence="1">
    <location>
        <begin position="181"/>
        <end position="191"/>
    </location>
</feature>
<feature type="region of interest" description="Disordered" evidence="1">
    <location>
        <begin position="138"/>
        <end position="195"/>
    </location>
</feature>
<dbReference type="EMBL" id="KV700115">
    <property type="protein sequence ID" value="OCF51429.1"/>
    <property type="molecule type" value="Genomic_DNA"/>
</dbReference>
<feature type="compositionally biased region" description="Polar residues" evidence="1">
    <location>
        <begin position="139"/>
        <end position="152"/>
    </location>
</feature>
<evidence type="ECO:0000313" key="3">
    <source>
        <dbReference type="EMBL" id="WWC70658.1"/>
    </source>
</evidence>
<feature type="region of interest" description="Disordered" evidence="1">
    <location>
        <begin position="271"/>
        <end position="292"/>
    </location>
</feature>
<dbReference type="EMBL" id="CP144524">
    <property type="protein sequence ID" value="WWC70658.1"/>
    <property type="molecule type" value="Genomic_DNA"/>
</dbReference>
<sequence length="411" mass="44879">MALVSTHAPTSFVPSSMPDTLPYTDTDDDSRHVGEMLNPDGTVTAQGARFFDEQRRRITDRIKSCATDHDSKKFIKYMTEALDRTIEDGMEEETAPGVHQYIRTYLDSWQERAPVAAKKAEDKYNAIMQHREVYRDAHQSVTAQDTAASGSGQLLPASWATNPRPKYQLTQYPSEEESGSDSDYGSGSSGSTAISLCTGEQNTINKVPDTQIVANDPKMHHLRVIGKTAHPSLLPADSQFADSELVSGTHDNAQKPYNQALIKPMNDWLASRHGQPSFTQGNATGGDPVRSISPFVRQYNQSNSTNGRYPTSTFSHGNKINTGTLAKAMSNVESLFESLAASMNPDQSDVVRYKKSNPDGTYQQMGAAQEDGEDGSRTEITFHSGKRGNTQFSSFSSLTTFGGQPLIASAA</sequence>
<evidence type="ECO:0000256" key="1">
    <source>
        <dbReference type="SAM" id="MobiDB-lite"/>
    </source>
</evidence>
<evidence type="ECO:0000313" key="4">
    <source>
        <dbReference type="Proteomes" id="UP000094020"/>
    </source>
</evidence>
<organism evidence="2">
    <name type="scientific">Kwoniella pini CBS 10737</name>
    <dbReference type="NCBI Taxonomy" id="1296096"/>
    <lineage>
        <taxon>Eukaryota</taxon>
        <taxon>Fungi</taxon>
        <taxon>Dikarya</taxon>
        <taxon>Basidiomycota</taxon>
        <taxon>Agaricomycotina</taxon>
        <taxon>Tremellomycetes</taxon>
        <taxon>Tremellales</taxon>
        <taxon>Cryptococcaceae</taxon>
        <taxon>Kwoniella</taxon>
    </lineage>
</organism>
<dbReference type="AlphaFoldDB" id="A0A1B9I7I0"/>
<dbReference type="OrthoDB" id="10591042at2759"/>
<accession>A0A1B9I7I0</accession>
<reference evidence="2" key="1">
    <citation type="submission" date="2013-07" db="EMBL/GenBank/DDBJ databases">
        <title>The Genome Sequence of Cryptococcus pinus CBS10737.</title>
        <authorList>
            <consortium name="The Broad Institute Genome Sequencing Platform"/>
            <person name="Cuomo C."/>
            <person name="Litvintseva A."/>
            <person name="Chen Y."/>
            <person name="Heitman J."/>
            <person name="Sun S."/>
            <person name="Springer D."/>
            <person name="Dromer F."/>
            <person name="Young S.K."/>
            <person name="Zeng Q."/>
            <person name="Gargeya S."/>
            <person name="Fitzgerald M."/>
            <person name="Abouelleil A."/>
            <person name="Alvarado L."/>
            <person name="Berlin A.M."/>
            <person name="Chapman S.B."/>
            <person name="Dewar J."/>
            <person name="Goldberg J."/>
            <person name="Griggs A."/>
            <person name="Gujja S."/>
            <person name="Hansen M."/>
            <person name="Howarth C."/>
            <person name="Imamovic A."/>
            <person name="Larimer J."/>
            <person name="McCowan C."/>
            <person name="Murphy C."/>
            <person name="Pearson M."/>
            <person name="Priest M."/>
            <person name="Roberts A."/>
            <person name="Saif S."/>
            <person name="Shea T."/>
            <person name="Sykes S."/>
            <person name="Wortman J."/>
            <person name="Nusbaum C."/>
            <person name="Birren B."/>
        </authorList>
    </citation>
    <scope>NUCLEOTIDE SEQUENCE [LARGE SCALE GENOMIC DNA]</scope>
    <source>
        <strain evidence="2">CBS 10737</strain>
    </source>
</reference>
<evidence type="ECO:0000313" key="2">
    <source>
        <dbReference type="EMBL" id="OCF51429.1"/>
    </source>
</evidence>
<protein>
    <submittedName>
        <fullName evidence="2">Uncharacterized protein</fullName>
    </submittedName>
</protein>
<reference evidence="2" key="3">
    <citation type="submission" date="2016-07" db="EMBL/GenBank/DDBJ databases">
        <title>Evolution of pathogenesis and genome organization in the Tremellales.</title>
        <authorList>
            <person name="Cuomo C."/>
            <person name="Litvintseva A."/>
            <person name="Heitman J."/>
            <person name="Chen Y."/>
            <person name="Sun S."/>
            <person name="Springer D."/>
            <person name="Dromer F."/>
            <person name="Young S."/>
            <person name="Zeng Q."/>
            <person name="Chapman S."/>
            <person name="Gujja S."/>
            <person name="Saif S."/>
            <person name="Birren B."/>
        </authorList>
    </citation>
    <scope>NUCLEOTIDE SEQUENCE</scope>
    <source>
        <strain evidence="2">CBS 10737</strain>
    </source>
</reference>
<keyword evidence="4" id="KW-1185">Reference proteome</keyword>
<dbReference type="GeneID" id="30170512"/>
<feature type="region of interest" description="Disordered" evidence="1">
    <location>
        <begin position="357"/>
        <end position="377"/>
    </location>
</feature>
<proteinExistence type="predicted"/>
<reference evidence="3" key="4">
    <citation type="submission" date="2024-02" db="EMBL/GenBank/DDBJ databases">
        <title>Comparative genomics of Cryptococcus and Kwoniella reveals pathogenesis evolution and contrasting modes of karyotype evolution via chromosome fusion or intercentromeric recombination.</title>
        <authorList>
            <person name="Coelho M.A."/>
            <person name="David-Palma M."/>
            <person name="Shea T."/>
            <person name="Bowers K."/>
            <person name="McGinley-Smith S."/>
            <person name="Mohammad A.W."/>
            <person name="Gnirke A."/>
            <person name="Yurkov A.M."/>
            <person name="Nowrousian M."/>
            <person name="Sun S."/>
            <person name="Cuomo C.A."/>
            <person name="Heitman J."/>
        </authorList>
    </citation>
    <scope>NUCLEOTIDE SEQUENCE</scope>
    <source>
        <strain evidence="3">CBS 10737</strain>
    </source>
</reference>